<proteinExistence type="predicted"/>
<name>A0A5B7HRV9_PORTR</name>
<dbReference type="EMBL" id="VSRR010038133">
    <property type="protein sequence ID" value="MPC74052.1"/>
    <property type="molecule type" value="Genomic_DNA"/>
</dbReference>
<reference evidence="2 3" key="1">
    <citation type="submission" date="2019-05" db="EMBL/GenBank/DDBJ databases">
        <title>Another draft genome of Portunus trituberculatus and its Hox gene families provides insights of decapod evolution.</title>
        <authorList>
            <person name="Jeong J.-H."/>
            <person name="Song I."/>
            <person name="Kim S."/>
            <person name="Choi T."/>
            <person name="Kim D."/>
            <person name="Ryu S."/>
            <person name="Kim W."/>
        </authorList>
    </citation>
    <scope>NUCLEOTIDE SEQUENCE [LARGE SCALE GENOMIC DNA]</scope>
    <source>
        <tissue evidence="2">Muscle</tissue>
    </source>
</reference>
<gene>
    <name evidence="2" type="ORF">E2C01_068397</name>
</gene>
<feature type="compositionally biased region" description="Low complexity" evidence="1">
    <location>
        <begin position="1"/>
        <end position="17"/>
    </location>
</feature>
<sequence>MSSSESSFSFLPAWRPAPHSPPTPTRPSVAFFTHNTAIMPTRPVTSTATTTTQNNPCSLHHKHSCHLLSFASLPPPVERCFC</sequence>
<protein>
    <submittedName>
        <fullName evidence="2">Uncharacterized protein</fullName>
    </submittedName>
</protein>
<feature type="region of interest" description="Disordered" evidence="1">
    <location>
        <begin position="1"/>
        <end position="27"/>
    </location>
</feature>
<dbReference type="Proteomes" id="UP000324222">
    <property type="component" value="Unassembled WGS sequence"/>
</dbReference>
<organism evidence="2 3">
    <name type="scientific">Portunus trituberculatus</name>
    <name type="common">Swimming crab</name>
    <name type="synonym">Neptunus trituberculatus</name>
    <dbReference type="NCBI Taxonomy" id="210409"/>
    <lineage>
        <taxon>Eukaryota</taxon>
        <taxon>Metazoa</taxon>
        <taxon>Ecdysozoa</taxon>
        <taxon>Arthropoda</taxon>
        <taxon>Crustacea</taxon>
        <taxon>Multicrustacea</taxon>
        <taxon>Malacostraca</taxon>
        <taxon>Eumalacostraca</taxon>
        <taxon>Eucarida</taxon>
        <taxon>Decapoda</taxon>
        <taxon>Pleocyemata</taxon>
        <taxon>Brachyura</taxon>
        <taxon>Eubrachyura</taxon>
        <taxon>Portunoidea</taxon>
        <taxon>Portunidae</taxon>
        <taxon>Portuninae</taxon>
        <taxon>Portunus</taxon>
    </lineage>
</organism>
<dbReference type="AlphaFoldDB" id="A0A5B7HRV9"/>
<comment type="caution">
    <text evidence="2">The sequence shown here is derived from an EMBL/GenBank/DDBJ whole genome shotgun (WGS) entry which is preliminary data.</text>
</comment>
<keyword evidence="3" id="KW-1185">Reference proteome</keyword>
<evidence type="ECO:0000313" key="2">
    <source>
        <dbReference type="EMBL" id="MPC74052.1"/>
    </source>
</evidence>
<evidence type="ECO:0000256" key="1">
    <source>
        <dbReference type="SAM" id="MobiDB-lite"/>
    </source>
</evidence>
<evidence type="ECO:0000313" key="3">
    <source>
        <dbReference type="Proteomes" id="UP000324222"/>
    </source>
</evidence>
<accession>A0A5B7HRV9</accession>